<dbReference type="EMBL" id="KZ293649">
    <property type="protein sequence ID" value="PBK97587.1"/>
    <property type="molecule type" value="Genomic_DNA"/>
</dbReference>
<name>A0A2H3E8A6_ARMGA</name>
<dbReference type="InterPro" id="IPR036779">
    <property type="entry name" value="LysM_dom_sf"/>
</dbReference>
<evidence type="ECO:0000256" key="1">
    <source>
        <dbReference type="SAM" id="SignalP"/>
    </source>
</evidence>
<feature type="domain" description="LysM" evidence="2">
    <location>
        <begin position="29"/>
        <end position="73"/>
    </location>
</feature>
<proteinExistence type="predicted"/>
<dbReference type="AlphaFoldDB" id="A0A2H3E8A6"/>
<dbReference type="CDD" id="cd00118">
    <property type="entry name" value="LysM"/>
    <property type="match status" value="1"/>
</dbReference>
<accession>A0A2H3E8A6</accession>
<evidence type="ECO:0000313" key="4">
    <source>
        <dbReference type="Proteomes" id="UP000217790"/>
    </source>
</evidence>
<evidence type="ECO:0000313" key="3">
    <source>
        <dbReference type="EMBL" id="PBK97587.1"/>
    </source>
</evidence>
<dbReference type="SUPFAM" id="SSF54106">
    <property type="entry name" value="LysM domain"/>
    <property type="match status" value="1"/>
</dbReference>
<dbReference type="Gene3D" id="3.10.350.10">
    <property type="entry name" value="LysM domain"/>
    <property type="match status" value="1"/>
</dbReference>
<reference evidence="4" key="1">
    <citation type="journal article" date="2017" name="Nat. Ecol. Evol.">
        <title>Genome expansion and lineage-specific genetic innovations in the forest pathogenic fungi Armillaria.</title>
        <authorList>
            <person name="Sipos G."/>
            <person name="Prasanna A.N."/>
            <person name="Walter M.C."/>
            <person name="O'Connor E."/>
            <person name="Balint B."/>
            <person name="Krizsan K."/>
            <person name="Kiss B."/>
            <person name="Hess J."/>
            <person name="Varga T."/>
            <person name="Slot J."/>
            <person name="Riley R."/>
            <person name="Boka B."/>
            <person name="Rigling D."/>
            <person name="Barry K."/>
            <person name="Lee J."/>
            <person name="Mihaltcheva S."/>
            <person name="LaButti K."/>
            <person name="Lipzen A."/>
            <person name="Waldron R."/>
            <person name="Moloney N.M."/>
            <person name="Sperisen C."/>
            <person name="Kredics L."/>
            <person name="Vagvoelgyi C."/>
            <person name="Patrignani A."/>
            <person name="Fitzpatrick D."/>
            <person name="Nagy I."/>
            <person name="Doyle S."/>
            <person name="Anderson J.B."/>
            <person name="Grigoriev I.V."/>
            <person name="Gueldener U."/>
            <person name="Muensterkoetter M."/>
            <person name="Nagy L.G."/>
        </authorList>
    </citation>
    <scope>NUCLEOTIDE SEQUENCE [LARGE SCALE GENOMIC DNA]</scope>
    <source>
        <strain evidence="4">Ar21-2</strain>
    </source>
</reference>
<keyword evidence="4" id="KW-1185">Reference proteome</keyword>
<dbReference type="Pfam" id="PF01476">
    <property type="entry name" value="LysM"/>
    <property type="match status" value="1"/>
</dbReference>
<dbReference type="STRING" id="47427.A0A2H3E8A6"/>
<dbReference type="PROSITE" id="PS51782">
    <property type="entry name" value="LYSM"/>
    <property type="match status" value="1"/>
</dbReference>
<gene>
    <name evidence="3" type="ORF">ARMGADRAFT_1076064</name>
</gene>
<dbReference type="InParanoid" id="A0A2H3E8A6"/>
<organism evidence="3 4">
    <name type="scientific">Armillaria gallica</name>
    <name type="common">Bulbous honey fungus</name>
    <name type="synonym">Armillaria bulbosa</name>
    <dbReference type="NCBI Taxonomy" id="47427"/>
    <lineage>
        <taxon>Eukaryota</taxon>
        <taxon>Fungi</taxon>
        <taxon>Dikarya</taxon>
        <taxon>Basidiomycota</taxon>
        <taxon>Agaricomycotina</taxon>
        <taxon>Agaricomycetes</taxon>
        <taxon>Agaricomycetidae</taxon>
        <taxon>Agaricales</taxon>
        <taxon>Marasmiineae</taxon>
        <taxon>Physalacriaceae</taxon>
        <taxon>Armillaria</taxon>
    </lineage>
</organism>
<feature type="chain" id="PRO_5013830274" evidence="1">
    <location>
        <begin position="21"/>
        <end position="83"/>
    </location>
</feature>
<dbReference type="SMART" id="SM00257">
    <property type="entry name" value="LysM"/>
    <property type="match status" value="1"/>
</dbReference>
<dbReference type="Proteomes" id="UP000217790">
    <property type="component" value="Unassembled WGS sequence"/>
</dbReference>
<protein>
    <submittedName>
        <fullName evidence="3">LysM-domain-containing protein</fullName>
    </submittedName>
</protein>
<dbReference type="OrthoDB" id="2926768at2759"/>
<sequence length="83" mass="8591">MFARTFTLIAIVAAAISVKAVCDSGVPGDTYIVTSGDTCWGIATEAGIDVAQFEEANPGIKCNFLVVGQRVCVPTNVTVPGEL</sequence>
<dbReference type="InterPro" id="IPR018392">
    <property type="entry name" value="LysM"/>
</dbReference>
<feature type="signal peptide" evidence="1">
    <location>
        <begin position="1"/>
        <end position="20"/>
    </location>
</feature>
<keyword evidence="1" id="KW-0732">Signal</keyword>
<evidence type="ECO:0000259" key="2">
    <source>
        <dbReference type="PROSITE" id="PS51782"/>
    </source>
</evidence>